<evidence type="ECO:0000313" key="10">
    <source>
        <dbReference type="EMBL" id="RAK61404.1"/>
    </source>
</evidence>
<dbReference type="OrthoDB" id="9802426at2"/>
<evidence type="ECO:0000256" key="4">
    <source>
        <dbReference type="ARBA" id="ARBA00023125"/>
    </source>
</evidence>
<dbReference type="Gene3D" id="1.10.10.10">
    <property type="entry name" value="Winged helix-like DNA-binding domain superfamily/Winged helix DNA-binding domain"/>
    <property type="match status" value="1"/>
</dbReference>
<dbReference type="SMART" id="SM00862">
    <property type="entry name" value="Trans_reg_C"/>
    <property type="match status" value="1"/>
</dbReference>
<feature type="modified residue" description="4-aspartylphosphate" evidence="6">
    <location>
        <position position="70"/>
    </location>
</feature>
<dbReference type="AlphaFoldDB" id="A0A328B6B4"/>
<dbReference type="Gene3D" id="3.40.50.2300">
    <property type="match status" value="1"/>
</dbReference>
<dbReference type="RefSeq" id="WP_111458696.1">
    <property type="nucleotide sequence ID" value="NZ_QFYP01000001.1"/>
</dbReference>
<dbReference type="GO" id="GO:0005829">
    <property type="term" value="C:cytosol"/>
    <property type="evidence" value="ECO:0007669"/>
    <property type="project" value="TreeGrafter"/>
</dbReference>
<feature type="domain" description="OmpR/PhoB-type" evidence="9">
    <location>
        <begin position="145"/>
        <end position="243"/>
    </location>
</feature>
<dbReference type="Proteomes" id="UP000249842">
    <property type="component" value="Unassembled WGS sequence"/>
</dbReference>
<dbReference type="InterPro" id="IPR001867">
    <property type="entry name" value="OmpR/PhoB-type_DNA-bd"/>
</dbReference>
<dbReference type="CDD" id="cd00383">
    <property type="entry name" value="trans_reg_C"/>
    <property type="match status" value="1"/>
</dbReference>
<dbReference type="InterPro" id="IPR036388">
    <property type="entry name" value="WH-like_DNA-bd_sf"/>
</dbReference>
<dbReference type="SUPFAM" id="SSF52172">
    <property type="entry name" value="CheY-like"/>
    <property type="match status" value="1"/>
</dbReference>
<dbReference type="SMART" id="SM00448">
    <property type="entry name" value="REC"/>
    <property type="match status" value="1"/>
</dbReference>
<feature type="domain" description="Response regulatory" evidence="8">
    <location>
        <begin position="21"/>
        <end position="135"/>
    </location>
</feature>
<dbReference type="Pfam" id="PF00486">
    <property type="entry name" value="Trans_reg_C"/>
    <property type="match status" value="1"/>
</dbReference>
<gene>
    <name evidence="10" type="ORF">DJ021_17140</name>
</gene>
<dbReference type="PROSITE" id="PS51755">
    <property type="entry name" value="OMPR_PHOB"/>
    <property type="match status" value="1"/>
</dbReference>
<dbReference type="InterPro" id="IPR011006">
    <property type="entry name" value="CheY-like_superfamily"/>
</dbReference>
<dbReference type="GO" id="GO:0000976">
    <property type="term" value="F:transcription cis-regulatory region binding"/>
    <property type="evidence" value="ECO:0007669"/>
    <property type="project" value="TreeGrafter"/>
</dbReference>
<evidence type="ECO:0000313" key="11">
    <source>
        <dbReference type="Proteomes" id="UP000249842"/>
    </source>
</evidence>
<dbReference type="EMBL" id="QFYP01000001">
    <property type="protein sequence ID" value="RAK61404.1"/>
    <property type="molecule type" value="Genomic_DNA"/>
</dbReference>
<accession>A0A328B6B4</accession>
<sequence>MQTAGTIPNAAPAALKAVGLRLLLVEDEPEAARDMADSLAAEGHQVQVVGDGLKALGAGSSETFDVMIIDRLLPGLDGLSLVRALRTRGIGTPALFLTALGTVADRVAGLESGGDDYLVKPFAFDELHARVKALTRRSPEKRREPTRLECEDLVMDRLARQVRRAGEPIDLLPLEYRLLEVLLLNAGEPVTRMMLLEQVWGFHFDPRTNIVETHISRMRSKLERGDGRPLIRTVRGAGYVIGAAAAKPW</sequence>
<dbReference type="InterPro" id="IPR039420">
    <property type="entry name" value="WalR-like"/>
</dbReference>
<comment type="caution">
    <text evidence="10">The sequence shown here is derived from an EMBL/GenBank/DDBJ whole genome shotgun (WGS) entry which is preliminary data.</text>
</comment>
<organism evidence="10 11">
    <name type="scientific">Phenylobacterium hankyongense</name>
    <dbReference type="NCBI Taxonomy" id="1813876"/>
    <lineage>
        <taxon>Bacteria</taxon>
        <taxon>Pseudomonadati</taxon>
        <taxon>Pseudomonadota</taxon>
        <taxon>Alphaproteobacteria</taxon>
        <taxon>Caulobacterales</taxon>
        <taxon>Caulobacteraceae</taxon>
        <taxon>Phenylobacterium</taxon>
    </lineage>
</organism>
<evidence type="ECO:0000256" key="3">
    <source>
        <dbReference type="ARBA" id="ARBA00023015"/>
    </source>
</evidence>
<evidence type="ECO:0000259" key="8">
    <source>
        <dbReference type="PROSITE" id="PS50110"/>
    </source>
</evidence>
<keyword evidence="3" id="KW-0805">Transcription regulation</keyword>
<evidence type="ECO:0000256" key="1">
    <source>
        <dbReference type="ARBA" id="ARBA00022553"/>
    </source>
</evidence>
<protein>
    <submittedName>
        <fullName evidence="10">DNA-binding response regulator</fullName>
    </submittedName>
</protein>
<reference evidence="11" key="1">
    <citation type="submission" date="2018-05" db="EMBL/GenBank/DDBJ databases">
        <authorList>
            <person name="Li X."/>
        </authorList>
    </citation>
    <scope>NUCLEOTIDE SEQUENCE [LARGE SCALE GENOMIC DNA]</scope>
    <source>
        <strain evidence="11">HKS-05</strain>
    </source>
</reference>
<dbReference type="PROSITE" id="PS50110">
    <property type="entry name" value="RESPONSE_REGULATORY"/>
    <property type="match status" value="1"/>
</dbReference>
<dbReference type="GO" id="GO:0006355">
    <property type="term" value="P:regulation of DNA-templated transcription"/>
    <property type="evidence" value="ECO:0007669"/>
    <property type="project" value="InterPro"/>
</dbReference>
<evidence type="ECO:0000256" key="7">
    <source>
        <dbReference type="PROSITE-ProRule" id="PRU01091"/>
    </source>
</evidence>
<dbReference type="GO" id="GO:0000156">
    <property type="term" value="F:phosphorelay response regulator activity"/>
    <property type="evidence" value="ECO:0007669"/>
    <property type="project" value="TreeGrafter"/>
</dbReference>
<dbReference type="InterPro" id="IPR001789">
    <property type="entry name" value="Sig_transdc_resp-reg_receiver"/>
</dbReference>
<keyword evidence="4 7" id="KW-0238">DNA-binding</keyword>
<evidence type="ECO:0000259" key="9">
    <source>
        <dbReference type="PROSITE" id="PS51755"/>
    </source>
</evidence>
<dbReference type="FunFam" id="1.10.10.10:FF:000005">
    <property type="entry name" value="Two-component system response regulator"/>
    <property type="match status" value="1"/>
</dbReference>
<dbReference type="Gene3D" id="6.10.250.690">
    <property type="match status" value="1"/>
</dbReference>
<evidence type="ECO:0000256" key="6">
    <source>
        <dbReference type="PROSITE-ProRule" id="PRU00169"/>
    </source>
</evidence>
<evidence type="ECO:0000256" key="5">
    <source>
        <dbReference type="ARBA" id="ARBA00023163"/>
    </source>
</evidence>
<proteinExistence type="predicted"/>
<keyword evidence="1 6" id="KW-0597">Phosphoprotein</keyword>
<evidence type="ECO:0000256" key="2">
    <source>
        <dbReference type="ARBA" id="ARBA00023012"/>
    </source>
</evidence>
<keyword evidence="11" id="KW-1185">Reference proteome</keyword>
<dbReference type="PANTHER" id="PTHR48111:SF76">
    <property type="entry name" value="TWO-COMPONENT RESPONSE REGULATOR"/>
    <property type="match status" value="1"/>
</dbReference>
<name>A0A328B6B4_9CAUL</name>
<dbReference type="Pfam" id="PF00072">
    <property type="entry name" value="Response_reg"/>
    <property type="match status" value="1"/>
</dbReference>
<keyword evidence="5" id="KW-0804">Transcription</keyword>
<feature type="DNA-binding region" description="OmpR/PhoB-type" evidence="7">
    <location>
        <begin position="145"/>
        <end position="243"/>
    </location>
</feature>
<keyword evidence="2" id="KW-0902">Two-component regulatory system</keyword>
<dbReference type="PANTHER" id="PTHR48111">
    <property type="entry name" value="REGULATOR OF RPOS"/>
    <property type="match status" value="1"/>
</dbReference>
<dbReference type="GO" id="GO:0032993">
    <property type="term" value="C:protein-DNA complex"/>
    <property type="evidence" value="ECO:0007669"/>
    <property type="project" value="TreeGrafter"/>
</dbReference>